<dbReference type="GO" id="GO:0008270">
    <property type="term" value="F:zinc ion binding"/>
    <property type="evidence" value="ECO:0007669"/>
    <property type="project" value="UniProtKB-KW"/>
</dbReference>
<feature type="region of interest" description="Disordered" evidence="5">
    <location>
        <begin position="953"/>
        <end position="996"/>
    </location>
</feature>
<keyword evidence="1" id="KW-0479">Metal-binding</keyword>
<dbReference type="CDD" id="cd14423">
    <property type="entry name" value="CUE_UBR5"/>
    <property type="match status" value="1"/>
</dbReference>
<organism evidence="7 8">
    <name type="scientific">Globodera rostochiensis</name>
    <name type="common">Golden nematode worm</name>
    <name type="synonym">Heterodera rostochiensis</name>
    <dbReference type="NCBI Taxonomy" id="31243"/>
    <lineage>
        <taxon>Eukaryota</taxon>
        <taxon>Metazoa</taxon>
        <taxon>Ecdysozoa</taxon>
        <taxon>Nematoda</taxon>
        <taxon>Chromadorea</taxon>
        <taxon>Rhabditida</taxon>
        <taxon>Tylenchina</taxon>
        <taxon>Tylenchomorpha</taxon>
        <taxon>Tylenchoidea</taxon>
        <taxon>Heteroderidae</taxon>
        <taxon>Heteroderinae</taxon>
        <taxon>Globodera</taxon>
    </lineage>
</organism>
<feature type="compositionally biased region" description="Low complexity" evidence="5">
    <location>
        <begin position="2024"/>
        <end position="2045"/>
    </location>
</feature>
<dbReference type="SUPFAM" id="SSF50985">
    <property type="entry name" value="RCC1/BLIP-II"/>
    <property type="match status" value="1"/>
</dbReference>
<dbReference type="GO" id="GO:0034450">
    <property type="term" value="F:ubiquitin-ubiquitin ligase activity"/>
    <property type="evidence" value="ECO:0007669"/>
    <property type="project" value="TreeGrafter"/>
</dbReference>
<evidence type="ECO:0000256" key="1">
    <source>
        <dbReference type="ARBA" id="ARBA00022723"/>
    </source>
</evidence>
<evidence type="ECO:0000256" key="4">
    <source>
        <dbReference type="PROSITE-ProRule" id="PRU00508"/>
    </source>
</evidence>
<dbReference type="WBParaSite" id="Gr19_v10_g10889.t3">
    <property type="protein sequence ID" value="Gr19_v10_g10889.t3"/>
    <property type="gene ID" value="Gr19_v10_g10889"/>
</dbReference>
<feature type="region of interest" description="Disordered" evidence="5">
    <location>
        <begin position="1800"/>
        <end position="1831"/>
    </location>
</feature>
<sequence length="2326" mass="253295">MHFFPLNLERIPKLSIISSVMGDQKQLFLFGQALPGNECGLLERMRECAEKRNKSNQQVTPALQSIPADRIKQIAVGSTHIAFLLTDHTIARLSFEIVTNVVESLVPSDKRDDTEPYVATPGAGSAARSASSSTDPASVAAQAAVNAANRTAKIRRIMMTRPGVRSGGFCRTGVIIDRNRSNRPMIPASSVPEELIVQCQVVLQGKSRDVIVRELQRTNLNVNEAVNNLLSRDDDEIEDLDETGEAYLHEELLSLLDAGLRSDGGDGYEYVISRDLARRREDPKGKDAGKNNEGTGQTLQEHFVFGDTLEIWGKKVGTNFPMPPGVEQFKKIASMNAELLALADDGQLYGWTWEKSSAPSIAPHTANLQLFGKTTNEDNKIVDIETCALRAVVLTQSGQVGSFMDASCGRKLADAFLEHLTDVPEAVERMFCCTLFSAVLSKSGTLYWRGVYPFTERRKLWEKARSKKKQVTSSSNDIVVGSEVRTKSTPIYSVGSVAVNFTNGLPMIGTLYEDAWTLNETCRFRVQTPENYDALPIGNNEKEKHREKRVSFSLAVGNRKRAAPTASDQMDEGNNGGGEGVGGGAVVAQQQSSKESAWAIRDVVFIHEESVNDVSIVKIVDGAYCGVVFKSTLDRLEQDGGGGAAPFDLSKLSIRLMRKDDLVPITSASIRLPSSVKRIISLAVDGTGFRILCVKNHQRIHLIRVSCLGKLLSDHPMPFAQNALCQPTEGVVEPYLPSVNNYGDDNLLLIRDSTGAFQPLLRNAVGGFQELAYTSLGRFYLFGMGIRFLKSPADVNLPSICTEPFSVISNKNAKGQAVSKNVNRMMLIVALIAPTPHTTTPTTESLMQSVLNCDLNSVRNILQKLSSDSVDLDERRNVAHERIEGNRNIFHVAVMNAFAKTNRDQADVESAGGDTADTSSALSRVSKWAEKWGDSSEADSARMRFDRKWQEMLGSSGNSAPTTRAKAHQLQAAAAAATKDGPRSSNGGAGDADEKDLWDVAISKADDEKTMATFSPSGSPSKKTIPATPKERQANGIDIVRELCKSAALHEHFVELMQQRDVNGQTPFQCAINFRAYTAAHLLWETTTDLRDWSQDVVDIVAPTCAENSDESALFALCANDTCSYTWTGEEHTPQDIFECYSCGLVDTLCCCTECAYTCHRNHDCKVKRTSPTAYCDCWEKFGCRALITGNLVKREQLLNLFLQNGKLVSKLNARGEHLLLFLVRTVGRQMFEHESYTKRTKRPVPPNNAVNAAGQRIPEHDLDPPKFARRALEIALSNWEVVKSLLEVGTKKAPIEEMQISESAFHLGEQHGSTHLDKFVFTLLAFCDESSLDTLLNLLIRQANRKNVKEPGADVHTFISRFVRSVVRLFVLVILISPNAVRTLLATVSENIVKAFVPIEPAHSDTFGLSGSAQQQQFVLSSSVPSASAAGGTSSSIRESLQNYRAVAISGVLSLVRASLPGLSGLSGAADKRDTKKKNAISFVLKCRRVFQTLLSYSLNELIGIADTLVAPLRHGIVKPTSAMIANEDAIELIHKHLNTEQDLSSLLKEVVEGGGNLANMMMTNGGNNRIKKLVEMRHNETTRPAGTTGGANDGSTEQPTHSDDEISNEEDEDDDEMENAPNQSYHRARENSSASVDRLHRERTASGGGRRGVERQTSSQAAAAAAEPQQEEGNEEEQEMNEVAAEDEHDEEDEDASEHEMEEDEEDEPYFDVHDDDDDDDDEEDDDDDASSNPSDAEAGDSNDTVPVMQPSTTSAEGGGAEGDVRIELVQPDAATTSANNAVDALDRFSAALAAVDGTGGGRAASGTEAASAPRRPAEATPTSGINNEGFGVTSATGRNAGLQQQIDQMATIDGVFREPTLEGSSSSTNRLWRVGGTPLETAGGAGTTAAAVNAPGPNSEAYIAEDYQYLQSNTSTQLALCYSILVKLADELLVQLMCHTKWKQQLCRVKGISSFLDIDSVLYPEFKHLLTESFEPTWNWLHIIMDRTEAQLKYSQAISQSIVGPMVSPLASAEREEQRAAAQLAAVGTGTTADTTQQQPGQPRLASRHIAAGVTTVGAVAAAAAVTGDTTTQRRFRKKGNAGGGGLGRKPDGSAANGGAENEAENSTARTEFFTYFMSLLRSYSAESGDDLPVLEYNALRNVAFVAEAYFFHLIFLGQLKQLELENGIGVVDVQNGVGGDDIDDNEALMEVDGTNKIINEGHARRLRRFYRRSNSISYPTLSTAEQHHAFTFTAAEALPLAIRSHLLSADAERNALFALPVPERSRVGHKAIATKLGVQFPTHQSLSRLPVQYSEIVHRLSCHQQRDELGQEKQRSTMMSSN</sequence>
<dbReference type="GO" id="GO:0005737">
    <property type="term" value="C:cytoplasm"/>
    <property type="evidence" value="ECO:0007669"/>
    <property type="project" value="TreeGrafter"/>
</dbReference>
<feature type="compositionally biased region" description="Acidic residues" evidence="5">
    <location>
        <begin position="1607"/>
        <end position="1620"/>
    </location>
</feature>
<feature type="region of interest" description="Disordered" evidence="5">
    <location>
        <begin position="905"/>
        <end position="940"/>
    </location>
</feature>
<dbReference type="Pfam" id="PF11547">
    <property type="entry name" value="E3_UbLigase_EDD"/>
    <property type="match status" value="1"/>
</dbReference>
<feature type="compositionally biased region" description="Low complexity" evidence="5">
    <location>
        <begin position="968"/>
        <end position="977"/>
    </location>
</feature>
<evidence type="ECO:0000313" key="8">
    <source>
        <dbReference type="WBParaSite" id="Gr19_v10_g10889.t3"/>
    </source>
</evidence>
<reference evidence="8" key="1">
    <citation type="submission" date="2022-11" db="UniProtKB">
        <authorList>
            <consortium name="WormBaseParasite"/>
        </authorList>
    </citation>
    <scope>IDENTIFICATION</scope>
</reference>
<dbReference type="GO" id="GO:0005634">
    <property type="term" value="C:nucleus"/>
    <property type="evidence" value="ECO:0007669"/>
    <property type="project" value="TreeGrafter"/>
</dbReference>
<feature type="compositionally biased region" description="Acidic residues" evidence="5">
    <location>
        <begin position="1671"/>
        <end position="1732"/>
    </location>
</feature>
<protein>
    <submittedName>
        <fullName evidence="8">UBR-type domain-containing protein</fullName>
    </submittedName>
</protein>
<feature type="region of interest" description="Disordered" evidence="5">
    <location>
        <begin position="2024"/>
        <end position="2048"/>
    </location>
</feature>
<feature type="compositionally biased region" description="Polar residues" evidence="5">
    <location>
        <begin position="1622"/>
        <end position="1637"/>
    </location>
</feature>
<feature type="compositionally biased region" description="Polar residues" evidence="5">
    <location>
        <begin position="953"/>
        <end position="962"/>
    </location>
</feature>
<dbReference type="PANTHER" id="PTHR46276">
    <property type="entry name" value="E3 UBIQUITIN-PROTEIN LIGASE UBR5"/>
    <property type="match status" value="1"/>
</dbReference>
<feature type="compositionally biased region" description="Gly residues" evidence="5">
    <location>
        <begin position="574"/>
        <end position="585"/>
    </location>
</feature>
<keyword evidence="2" id="KW-0863">Zinc-finger</keyword>
<proteinExistence type="predicted"/>
<feature type="region of interest" description="Disordered" evidence="5">
    <location>
        <begin position="1583"/>
        <end position="1764"/>
    </location>
</feature>
<feature type="compositionally biased region" description="Basic and acidic residues" evidence="5">
    <location>
        <begin position="927"/>
        <end position="940"/>
    </location>
</feature>
<dbReference type="PANTHER" id="PTHR46276:SF1">
    <property type="entry name" value="E3 UBIQUITIN-PROTEIN LIGASE UBR5"/>
    <property type="match status" value="1"/>
</dbReference>
<evidence type="ECO:0000256" key="3">
    <source>
        <dbReference type="ARBA" id="ARBA00022833"/>
    </source>
</evidence>
<accession>A0A914GS45</accession>
<evidence type="ECO:0000259" key="6">
    <source>
        <dbReference type="PROSITE" id="PS51157"/>
    </source>
</evidence>
<dbReference type="GO" id="GO:0000209">
    <property type="term" value="P:protein polyubiquitination"/>
    <property type="evidence" value="ECO:0007669"/>
    <property type="project" value="TreeGrafter"/>
</dbReference>
<feature type="compositionally biased region" description="Polar residues" evidence="5">
    <location>
        <begin position="1744"/>
        <end position="1758"/>
    </location>
</feature>
<keyword evidence="7" id="KW-1185">Reference proteome</keyword>
<evidence type="ECO:0000256" key="2">
    <source>
        <dbReference type="ARBA" id="ARBA00022771"/>
    </source>
</evidence>
<feature type="compositionally biased region" description="Low complexity" evidence="5">
    <location>
        <begin position="1810"/>
        <end position="1826"/>
    </location>
</feature>
<feature type="compositionally biased region" description="Low complexity" evidence="5">
    <location>
        <begin position="2096"/>
        <end position="2109"/>
    </location>
</feature>
<dbReference type="SMART" id="SM00396">
    <property type="entry name" value="ZnF_UBR1"/>
    <property type="match status" value="1"/>
</dbReference>
<feature type="region of interest" description="Disordered" evidence="5">
    <location>
        <begin position="558"/>
        <end position="586"/>
    </location>
</feature>
<dbReference type="Proteomes" id="UP000887572">
    <property type="component" value="Unplaced"/>
</dbReference>
<dbReference type="InterPro" id="IPR009091">
    <property type="entry name" value="RCC1/BLIP-II"/>
</dbReference>
<dbReference type="InterPro" id="IPR024725">
    <property type="entry name" value="UBR5_UBA"/>
</dbReference>
<feature type="zinc finger region" description="UBR-type" evidence="4">
    <location>
        <begin position="1121"/>
        <end position="1189"/>
    </location>
</feature>
<dbReference type="FunFam" id="1.10.8.10:FF:000009">
    <property type="entry name" value="Putative E3 ubiquitin-protein ligase UBR5"/>
    <property type="match status" value="1"/>
</dbReference>
<dbReference type="InterPro" id="IPR003126">
    <property type="entry name" value="Znf_UBR"/>
</dbReference>
<evidence type="ECO:0000313" key="7">
    <source>
        <dbReference type="Proteomes" id="UP000887572"/>
    </source>
</evidence>
<dbReference type="GO" id="GO:0090263">
    <property type="term" value="P:positive regulation of canonical Wnt signaling pathway"/>
    <property type="evidence" value="ECO:0007669"/>
    <property type="project" value="TreeGrafter"/>
</dbReference>
<feature type="region of interest" description="Disordered" evidence="5">
    <location>
        <begin position="2074"/>
        <end position="2109"/>
    </location>
</feature>
<keyword evidence="3" id="KW-0862">Zinc</keyword>
<dbReference type="Gene3D" id="1.10.8.10">
    <property type="entry name" value="DNA helicase RuvA subunit, C-terminal domain"/>
    <property type="match status" value="1"/>
</dbReference>
<dbReference type="GO" id="GO:0043130">
    <property type="term" value="F:ubiquitin binding"/>
    <property type="evidence" value="ECO:0007669"/>
    <property type="project" value="InterPro"/>
</dbReference>
<feature type="domain" description="UBR-type" evidence="6">
    <location>
        <begin position="1121"/>
        <end position="1189"/>
    </location>
</feature>
<name>A0A914GS45_GLORO</name>
<feature type="region of interest" description="Disordered" evidence="5">
    <location>
        <begin position="108"/>
        <end position="134"/>
    </location>
</feature>
<dbReference type="PROSITE" id="PS51157">
    <property type="entry name" value="ZF_UBR"/>
    <property type="match status" value="1"/>
</dbReference>
<evidence type="ECO:0000256" key="5">
    <source>
        <dbReference type="SAM" id="MobiDB-lite"/>
    </source>
</evidence>
<feature type="compositionally biased region" description="Low complexity" evidence="5">
    <location>
        <begin position="119"/>
        <end position="134"/>
    </location>
</feature>